<organism evidence="3 4">
    <name type="scientific">Danaus chrysippus</name>
    <name type="common">African queen</name>
    <dbReference type="NCBI Taxonomy" id="151541"/>
    <lineage>
        <taxon>Eukaryota</taxon>
        <taxon>Metazoa</taxon>
        <taxon>Ecdysozoa</taxon>
        <taxon>Arthropoda</taxon>
        <taxon>Hexapoda</taxon>
        <taxon>Insecta</taxon>
        <taxon>Pterygota</taxon>
        <taxon>Neoptera</taxon>
        <taxon>Endopterygota</taxon>
        <taxon>Lepidoptera</taxon>
        <taxon>Glossata</taxon>
        <taxon>Ditrysia</taxon>
        <taxon>Papilionoidea</taxon>
        <taxon>Nymphalidae</taxon>
        <taxon>Danainae</taxon>
        <taxon>Danaini</taxon>
        <taxon>Danaina</taxon>
        <taxon>Danaus</taxon>
        <taxon>Anosia</taxon>
    </lineage>
</organism>
<evidence type="ECO:0000259" key="2">
    <source>
        <dbReference type="SMART" id="SM00848"/>
    </source>
</evidence>
<protein>
    <submittedName>
        <fullName evidence="3">(African queen) hypothetical protein</fullName>
    </submittedName>
</protein>
<dbReference type="SUPFAM" id="SSF54001">
    <property type="entry name" value="Cysteine proteinases"/>
    <property type="match status" value="2"/>
</dbReference>
<accession>A0A8J2R8I1</accession>
<dbReference type="OrthoDB" id="5855924at2759"/>
<evidence type="ECO:0000313" key="4">
    <source>
        <dbReference type="Proteomes" id="UP000789524"/>
    </source>
</evidence>
<feature type="chain" id="PRO_5035305975" evidence="1">
    <location>
        <begin position="19"/>
        <end position="187"/>
    </location>
</feature>
<dbReference type="Pfam" id="PF08246">
    <property type="entry name" value="Inhibitor_I29"/>
    <property type="match status" value="2"/>
</dbReference>
<feature type="domain" description="Cathepsin propeptide inhibitor" evidence="2">
    <location>
        <begin position="32"/>
        <end position="88"/>
    </location>
</feature>
<keyword evidence="4" id="KW-1185">Reference proteome</keyword>
<dbReference type="EMBL" id="CAKASE010000082">
    <property type="protein sequence ID" value="CAG9584724.1"/>
    <property type="molecule type" value="Genomic_DNA"/>
</dbReference>
<dbReference type="SMART" id="SM00848">
    <property type="entry name" value="Inhibitor_I29"/>
    <property type="match status" value="2"/>
</dbReference>
<comment type="caution">
    <text evidence="3">The sequence shown here is derived from an EMBL/GenBank/DDBJ whole genome shotgun (WGS) entry which is preliminary data.</text>
</comment>
<proteinExistence type="predicted"/>
<dbReference type="InterPro" id="IPR013201">
    <property type="entry name" value="Prot_inhib_I29"/>
</dbReference>
<evidence type="ECO:0000313" key="3">
    <source>
        <dbReference type="EMBL" id="CAG9584724.1"/>
    </source>
</evidence>
<dbReference type="InterPro" id="IPR038765">
    <property type="entry name" value="Papain-like_cys_pep_sf"/>
</dbReference>
<dbReference type="Gene3D" id="1.10.287.2250">
    <property type="match status" value="2"/>
</dbReference>
<sequence length="187" mass="21313">MKFVVSVFVLALVAVALGDKPHYDVNNAPALFEKYIKDYNKSYKDAADREVHYQAFVKSLQEINEANARPSGTIYDLNNFSDYTPEEQQKMRGLLIPALVAVALGDKPHYDVNNAPALFEKYIKDYNKSYKDAADREVHYQAFVKTLKVINEANARPSDATYDLNNFSDYTPEEQQKMRGLLIPGNY</sequence>
<evidence type="ECO:0000256" key="1">
    <source>
        <dbReference type="SAM" id="SignalP"/>
    </source>
</evidence>
<feature type="signal peptide" evidence="1">
    <location>
        <begin position="1"/>
        <end position="18"/>
    </location>
</feature>
<gene>
    <name evidence="3" type="ORF">DCHRY22_LOCUS15269</name>
</gene>
<keyword evidence="1" id="KW-0732">Signal</keyword>
<reference evidence="3" key="1">
    <citation type="submission" date="2021-09" db="EMBL/GenBank/DDBJ databases">
        <authorList>
            <person name="Martin H S."/>
        </authorList>
    </citation>
    <scope>NUCLEOTIDE SEQUENCE</scope>
</reference>
<dbReference type="AlphaFoldDB" id="A0A8J2R8I1"/>
<feature type="domain" description="Cathepsin propeptide inhibitor" evidence="2">
    <location>
        <begin position="119"/>
        <end position="175"/>
    </location>
</feature>
<name>A0A8J2R8I1_9NEOP</name>
<dbReference type="Proteomes" id="UP000789524">
    <property type="component" value="Unassembled WGS sequence"/>
</dbReference>